<dbReference type="FunFam" id="1.10.40.30:FF:000004">
    <property type="entry name" value="Adenylosuccinate lyase"/>
    <property type="match status" value="1"/>
</dbReference>
<proteinExistence type="inferred from homology"/>
<evidence type="ECO:0000256" key="11">
    <source>
        <dbReference type="ARBA" id="ARBA00049115"/>
    </source>
</evidence>
<dbReference type="FunFam" id="1.10.275.10:FF:000003">
    <property type="entry name" value="Adenylosuccinate lyase"/>
    <property type="match status" value="1"/>
</dbReference>
<dbReference type="InterPro" id="IPR047136">
    <property type="entry name" value="PurB_bact"/>
</dbReference>
<dbReference type="InterPro" id="IPR013539">
    <property type="entry name" value="PurB_C"/>
</dbReference>
<evidence type="ECO:0000259" key="15">
    <source>
        <dbReference type="Pfam" id="PF08328"/>
    </source>
</evidence>
<name>A0A0A2XZ35_9PAST</name>
<dbReference type="PROSITE" id="PS00163">
    <property type="entry name" value="FUMARATE_LYASES"/>
    <property type="match status" value="1"/>
</dbReference>
<dbReference type="EC" id="4.3.2.2" evidence="4 12"/>
<evidence type="ECO:0000313" key="16">
    <source>
        <dbReference type="EMBL" id="KGQ35630.1"/>
    </source>
</evidence>
<evidence type="ECO:0000256" key="3">
    <source>
        <dbReference type="ARBA" id="ARBA00008273"/>
    </source>
</evidence>
<comment type="similarity">
    <text evidence="3 13">Belongs to the lyase 1 family. Adenylosuccinate lyase subfamily.</text>
</comment>
<evidence type="ECO:0000313" key="17">
    <source>
        <dbReference type="Proteomes" id="UP000030539"/>
    </source>
</evidence>
<dbReference type="NCBIfam" id="TIGR00928">
    <property type="entry name" value="purB"/>
    <property type="match status" value="1"/>
</dbReference>
<gene>
    <name evidence="16" type="ORF">JP36_10860</name>
</gene>
<dbReference type="Gene3D" id="1.20.200.10">
    <property type="entry name" value="Fumarase/aspartase (Central domain)"/>
    <property type="match status" value="1"/>
</dbReference>
<evidence type="ECO:0000256" key="6">
    <source>
        <dbReference type="ARBA" id="ARBA00022755"/>
    </source>
</evidence>
<evidence type="ECO:0000256" key="5">
    <source>
        <dbReference type="ARBA" id="ARBA00017058"/>
    </source>
</evidence>
<dbReference type="EMBL" id="JPXX01000039">
    <property type="protein sequence ID" value="KGQ35630.1"/>
    <property type="molecule type" value="Genomic_DNA"/>
</dbReference>
<dbReference type="UniPathway" id="UPA00074">
    <property type="reaction ID" value="UER00132"/>
</dbReference>
<comment type="caution">
    <text evidence="16">The sequence shown here is derived from an EMBL/GenBank/DDBJ whole genome shotgun (WGS) entry which is preliminary data.</text>
</comment>
<dbReference type="AlphaFoldDB" id="A0A0A2XZ35"/>
<dbReference type="Pfam" id="PF08328">
    <property type="entry name" value="ASL_C"/>
    <property type="match status" value="1"/>
</dbReference>
<comment type="pathway">
    <text evidence="2 13">Purine metabolism; AMP biosynthesis via de novo pathway; AMP from IMP: step 2/2.</text>
</comment>
<evidence type="ECO:0000256" key="4">
    <source>
        <dbReference type="ARBA" id="ARBA00012339"/>
    </source>
</evidence>
<dbReference type="InterPro" id="IPR022761">
    <property type="entry name" value="Fumarate_lyase_N"/>
</dbReference>
<evidence type="ECO:0000256" key="12">
    <source>
        <dbReference type="NCBIfam" id="TIGR00928"/>
    </source>
</evidence>
<evidence type="ECO:0000256" key="10">
    <source>
        <dbReference type="ARBA" id="ARBA00030717"/>
    </source>
</evidence>
<dbReference type="Gene3D" id="1.10.40.30">
    <property type="entry name" value="Fumarase/aspartase (C-terminal domain)"/>
    <property type="match status" value="1"/>
</dbReference>
<dbReference type="eggNOG" id="COG0015">
    <property type="taxonomic scope" value="Bacteria"/>
</dbReference>
<dbReference type="RefSeq" id="WP_039174550.1">
    <property type="nucleotide sequence ID" value="NZ_JPXX01000039.1"/>
</dbReference>
<dbReference type="SUPFAM" id="SSF48557">
    <property type="entry name" value="L-aspartase-like"/>
    <property type="match status" value="1"/>
</dbReference>
<organism evidence="16 17">
    <name type="scientific">Gallibacterium genomosp. 1</name>
    <dbReference type="NCBI Taxonomy" id="155515"/>
    <lineage>
        <taxon>Bacteria</taxon>
        <taxon>Pseudomonadati</taxon>
        <taxon>Pseudomonadota</taxon>
        <taxon>Gammaproteobacteria</taxon>
        <taxon>Pasteurellales</taxon>
        <taxon>Pasteurellaceae</taxon>
        <taxon>Gallibacterium</taxon>
    </lineage>
</organism>
<dbReference type="FunFam" id="1.20.200.10:FF:000004">
    <property type="entry name" value="Adenylosuccinate lyase"/>
    <property type="match status" value="1"/>
</dbReference>
<protein>
    <recommendedName>
        <fullName evidence="5 12">Adenylosuccinate lyase</fullName>
        <shortName evidence="13">ASL</shortName>
        <ecNumber evidence="4 12">4.3.2.2</ecNumber>
    </recommendedName>
    <alternativeName>
        <fullName evidence="10 13">Adenylosuccinase</fullName>
    </alternativeName>
</protein>
<dbReference type="GO" id="GO:0070626">
    <property type="term" value="F:(S)-2-(5-amino-1-(5-phospho-D-ribosyl)imidazole-4-carboxamido) succinate lyase (fumarate-forming) activity"/>
    <property type="evidence" value="ECO:0007669"/>
    <property type="project" value="RHEA"/>
</dbReference>
<reference evidence="16 17" key="1">
    <citation type="submission" date="2014-08" db="EMBL/GenBank/DDBJ databases">
        <title>Chaperone-usher fimbriae in a diverse selection of Gallibacterium genomes.</title>
        <authorList>
            <person name="Kudirkiene E."/>
            <person name="Bager R.J."/>
            <person name="Johnson T.J."/>
            <person name="Bojesen A.M."/>
        </authorList>
    </citation>
    <scope>NUCLEOTIDE SEQUENCE [LARGE SCALE GENOMIC DNA]</scope>
    <source>
        <strain evidence="16 17">CCM5974</strain>
    </source>
</reference>
<dbReference type="CDD" id="cd01598">
    <property type="entry name" value="PurB"/>
    <property type="match status" value="1"/>
</dbReference>
<keyword evidence="7 13" id="KW-0456">Lyase</keyword>
<dbReference type="NCBIfam" id="NF006764">
    <property type="entry name" value="PRK09285.1"/>
    <property type="match status" value="1"/>
</dbReference>
<dbReference type="PANTHER" id="PTHR43411:SF1">
    <property type="entry name" value="ADENYLOSUCCINATE LYASE"/>
    <property type="match status" value="1"/>
</dbReference>
<keyword evidence="6 13" id="KW-0658">Purine biosynthesis</keyword>
<dbReference type="PANTHER" id="PTHR43411">
    <property type="entry name" value="ADENYLOSUCCINATE LYASE"/>
    <property type="match status" value="1"/>
</dbReference>
<comment type="function">
    <text evidence="9">Catalyzes two reactions in de novo purine nucleotide biosynthesis. Catalyzes the breakdown of 5-aminoimidazole- (N-succinylocarboxamide) ribotide (SAICAR or 2-[5-amino-1-(5-phospho-beta-D-ribosyl)imidazole-4-carboxamido]succinate) to 5-aminoimidazole-4-carboxamide ribotide (AICAR or 5-amino-1-(5-phospho-beta-D-ribosyl)imidazole-4-carboxamide) and fumarate, and of adenylosuccinate (ADS or N(6)-(1,2-dicarboxyethyl)-AMP) to adenosine monophosphate (AMP) and fumarate.</text>
</comment>
<comment type="pathway">
    <text evidence="1 13">Purine metabolism; IMP biosynthesis via de novo pathway; 5-amino-1-(5-phospho-D-ribosyl)imidazole-4-carboxamide from 5-amino-1-(5-phospho-D-ribosyl)imidazole-4-carboxylate: step 2/2.</text>
</comment>
<dbReference type="GO" id="GO:0005829">
    <property type="term" value="C:cytosol"/>
    <property type="evidence" value="ECO:0007669"/>
    <property type="project" value="TreeGrafter"/>
</dbReference>
<evidence type="ECO:0000256" key="2">
    <source>
        <dbReference type="ARBA" id="ARBA00004734"/>
    </source>
</evidence>
<dbReference type="PRINTS" id="PR00149">
    <property type="entry name" value="FUMRATELYASE"/>
</dbReference>
<evidence type="ECO:0000256" key="7">
    <source>
        <dbReference type="ARBA" id="ARBA00023239"/>
    </source>
</evidence>
<evidence type="ECO:0000256" key="8">
    <source>
        <dbReference type="ARBA" id="ARBA00024477"/>
    </source>
</evidence>
<comment type="catalytic activity">
    <reaction evidence="8">
        <text>(2S)-2-[5-amino-1-(5-phospho-beta-D-ribosyl)imidazole-4-carboxamido]succinate = 5-amino-1-(5-phospho-beta-D-ribosyl)imidazole-4-carboxamide + fumarate</text>
        <dbReference type="Rhea" id="RHEA:23920"/>
        <dbReference type="ChEBI" id="CHEBI:29806"/>
        <dbReference type="ChEBI" id="CHEBI:58443"/>
        <dbReference type="ChEBI" id="CHEBI:58475"/>
        <dbReference type="EC" id="4.3.2.2"/>
    </reaction>
    <physiologicalReaction direction="left-to-right" evidence="8">
        <dbReference type="Rhea" id="RHEA:23921"/>
    </physiologicalReaction>
</comment>
<dbReference type="GO" id="GO:0044208">
    <property type="term" value="P:'de novo' AMP biosynthetic process"/>
    <property type="evidence" value="ECO:0007669"/>
    <property type="project" value="UniProtKB-UniPathway"/>
</dbReference>
<dbReference type="UniPathway" id="UPA00075">
    <property type="reaction ID" value="UER00336"/>
</dbReference>
<dbReference type="InterPro" id="IPR008948">
    <property type="entry name" value="L-Aspartase-like"/>
</dbReference>
<comment type="catalytic activity">
    <reaction evidence="11">
        <text>N(6)-(1,2-dicarboxyethyl)-AMP = fumarate + AMP</text>
        <dbReference type="Rhea" id="RHEA:16853"/>
        <dbReference type="ChEBI" id="CHEBI:29806"/>
        <dbReference type="ChEBI" id="CHEBI:57567"/>
        <dbReference type="ChEBI" id="CHEBI:456215"/>
        <dbReference type="EC" id="4.3.2.2"/>
    </reaction>
    <physiologicalReaction direction="left-to-right" evidence="11">
        <dbReference type="Rhea" id="RHEA:16854"/>
    </physiologicalReaction>
</comment>
<dbReference type="Proteomes" id="UP000030539">
    <property type="component" value="Unassembled WGS sequence"/>
</dbReference>
<dbReference type="GO" id="GO:0004018">
    <property type="term" value="F:N6-(1,2-dicarboxyethyl)AMP AMP-lyase (fumarate-forming) activity"/>
    <property type="evidence" value="ECO:0007669"/>
    <property type="project" value="UniProtKB-UniRule"/>
</dbReference>
<dbReference type="Gene3D" id="1.10.275.10">
    <property type="entry name" value="Fumarase/aspartase (N-terminal domain)"/>
    <property type="match status" value="1"/>
</dbReference>
<evidence type="ECO:0000259" key="14">
    <source>
        <dbReference type="Pfam" id="PF00206"/>
    </source>
</evidence>
<dbReference type="STRING" id="155515.JP36_10860"/>
<feature type="domain" description="Adenylosuccinate lyase PurB C-terminal" evidence="15">
    <location>
        <begin position="331"/>
        <end position="445"/>
    </location>
</feature>
<dbReference type="InterPro" id="IPR004769">
    <property type="entry name" value="Pur_lyase"/>
</dbReference>
<dbReference type="Pfam" id="PF00206">
    <property type="entry name" value="Lyase_1"/>
    <property type="match status" value="1"/>
</dbReference>
<accession>A0A0A2XZ35</accession>
<sequence>MQFNALTALSPLDGRYQSKTDTLRPIFSEYGLLRFRVTVEVRWLQKLSETTAIQEVPLLSKKAIDYLNNIIANFDVQDAQRIKEIEATTNHDVKAVEYFLKEKCQALPELAAISEFIHFACTSEDINNLSHALMLKTAREEFILPEWKKLINEISKLAETYKTIPLLSRTHGQPASPTTVGKEMVNVAYRLQRQYQQLQKAEILGKINGAVGNYNAHLSAYPNVDWHLFSQQFVQSLGIDWNPYTTQIEPHDYIAEFFDCIVRFNTIIIDFNRDIWGYIALNHFKQKTIAGEIGSSTMPHKVNPIDFENSEGNLGIANALMTHLAQKLPISRWQRDLTDSTVLRNLGVGLGYCAIAYASTLKGISKLEVNEAHLLAELDQNWEVLAEPIQTVMRRYGIEKPYEKLKELTRGKRVDQQTMQQFIDGLAIPEEEKARLKQLTPATYIGAAIQLVEAF</sequence>
<evidence type="ECO:0000256" key="1">
    <source>
        <dbReference type="ARBA" id="ARBA00004706"/>
    </source>
</evidence>
<feature type="domain" description="Fumarate lyase N-terminal" evidence="14">
    <location>
        <begin position="14"/>
        <end position="312"/>
    </location>
</feature>
<evidence type="ECO:0000256" key="13">
    <source>
        <dbReference type="RuleBase" id="RU361172"/>
    </source>
</evidence>
<evidence type="ECO:0000256" key="9">
    <source>
        <dbReference type="ARBA" id="ARBA00025012"/>
    </source>
</evidence>
<dbReference type="InterPro" id="IPR000362">
    <property type="entry name" value="Fumarate_lyase_fam"/>
</dbReference>
<dbReference type="InterPro" id="IPR020557">
    <property type="entry name" value="Fumarate_lyase_CS"/>
</dbReference>
<dbReference type="InterPro" id="IPR024083">
    <property type="entry name" value="Fumarase/histidase_N"/>
</dbReference>
<dbReference type="GO" id="GO:0006189">
    <property type="term" value="P:'de novo' IMP biosynthetic process"/>
    <property type="evidence" value="ECO:0007669"/>
    <property type="project" value="UniProtKB-UniPathway"/>
</dbReference>